<proteinExistence type="predicted"/>
<dbReference type="AlphaFoldDB" id="A0A8D1KBU8"/>
<dbReference type="Ensembl" id="ENSSSCT00040059105.1">
    <property type="protein sequence ID" value="ENSSSCP00040024772.1"/>
    <property type="gene ID" value="ENSSSCG00040043835.1"/>
</dbReference>
<reference evidence="1" key="1">
    <citation type="submission" date="2025-05" db="UniProtKB">
        <authorList>
            <consortium name="Ensembl"/>
        </authorList>
    </citation>
    <scope>IDENTIFICATION</scope>
</reference>
<protein>
    <submittedName>
        <fullName evidence="1">Uncharacterized protein</fullName>
    </submittedName>
</protein>
<dbReference type="Proteomes" id="UP000694722">
    <property type="component" value="Unplaced"/>
</dbReference>
<dbReference type="Proteomes" id="UP000694723">
    <property type="component" value="Unplaced"/>
</dbReference>
<dbReference type="Ensembl" id="ENSSSCT00060041231.1">
    <property type="protein sequence ID" value="ENSSSCP00060017473.1"/>
    <property type="gene ID" value="ENSSSCG00060030522.1"/>
</dbReference>
<accession>A0A8D1KBU8</accession>
<name>A0A8D1KBU8_PIG</name>
<sequence length="69" mass="7947">MGCGNSTATSAGASQETTEGCMLVYHLKPSIWYPAKQRRYEKIRRKYHDSISKSLLIKIWMGFRRHGTL</sequence>
<evidence type="ECO:0000313" key="1">
    <source>
        <dbReference type="Ensembl" id="ENSSSCP00040024772.1"/>
    </source>
</evidence>
<organism evidence="1 2">
    <name type="scientific">Sus scrofa</name>
    <name type="common">Pig</name>
    <dbReference type="NCBI Taxonomy" id="9823"/>
    <lineage>
        <taxon>Eukaryota</taxon>
        <taxon>Metazoa</taxon>
        <taxon>Chordata</taxon>
        <taxon>Craniata</taxon>
        <taxon>Vertebrata</taxon>
        <taxon>Euteleostomi</taxon>
        <taxon>Mammalia</taxon>
        <taxon>Eutheria</taxon>
        <taxon>Laurasiatheria</taxon>
        <taxon>Artiodactyla</taxon>
        <taxon>Suina</taxon>
        <taxon>Suidae</taxon>
        <taxon>Sus</taxon>
    </lineage>
</organism>
<evidence type="ECO:0000313" key="2">
    <source>
        <dbReference type="Proteomes" id="UP000694722"/>
    </source>
</evidence>